<protein>
    <submittedName>
        <fullName evidence="1">Uncharacterized protein</fullName>
    </submittedName>
</protein>
<organism evidence="1 2">
    <name type="scientific">Macrosiphum euphorbiae</name>
    <name type="common">potato aphid</name>
    <dbReference type="NCBI Taxonomy" id="13131"/>
    <lineage>
        <taxon>Eukaryota</taxon>
        <taxon>Metazoa</taxon>
        <taxon>Ecdysozoa</taxon>
        <taxon>Arthropoda</taxon>
        <taxon>Hexapoda</taxon>
        <taxon>Insecta</taxon>
        <taxon>Pterygota</taxon>
        <taxon>Neoptera</taxon>
        <taxon>Paraneoptera</taxon>
        <taxon>Hemiptera</taxon>
        <taxon>Sternorrhyncha</taxon>
        <taxon>Aphidomorpha</taxon>
        <taxon>Aphidoidea</taxon>
        <taxon>Aphididae</taxon>
        <taxon>Macrosiphini</taxon>
        <taxon>Macrosiphum</taxon>
    </lineage>
</organism>
<dbReference type="EMBL" id="CARXXK010000005">
    <property type="protein sequence ID" value="CAI6367762.1"/>
    <property type="molecule type" value="Genomic_DNA"/>
</dbReference>
<dbReference type="Proteomes" id="UP001160148">
    <property type="component" value="Unassembled WGS sequence"/>
</dbReference>
<reference evidence="1 2" key="1">
    <citation type="submission" date="2023-01" db="EMBL/GenBank/DDBJ databases">
        <authorList>
            <person name="Whitehead M."/>
        </authorList>
    </citation>
    <scope>NUCLEOTIDE SEQUENCE [LARGE SCALE GENOMIC DNA]</scope>
</reference>
<proteinExistence type="predicted"/>
<dbReference type="AlphaFoldDB" id="A0AAV0XI81"/>
<accession>A0AAV0XI81</accession>
<sequence length="76" mass="8858">MNNNLVLLLSLNHLQNINKSLDIKKKLLIQLLSKNAKARITNFMLVTSLYDDIDFKSHFRLTRNSVEVLMCKMQPL</sequence>
<keyword evidence="2" id="KW-1185">Reference proteome</keyword>
<comment type="caution">
    <text evidence="1">The sequence shown here is derived from an EMBL/GenBank/DDBJ whole genome shotgun (WGS) entry which is preliminary data.</text>
</comment>
<evidence type="ECO:0000313" key="2">
    <source>
        <dbReference type="Proteomes" id="UP001160148"/>
    </source>
</evidence>
<name>A0AAV0XI81_9HEMI</name>
<evidence type="ECO:0000313" key="1">
    <source>
        <dbReference type="EMBL" id="CAI6367762.1"/>
    </source>
</evidence>
<gene>
    <name evidence="1" type="ORF">MEUPH1_LOCUS22198</name>
</gene>